<accession>A0A1M5ZZ13</accession>
<protein>
    <submittedName>
        <fullName evidence="2">Uncharacterized protein</fullName>
    </submittedName>
</protein>
<keyword evidence="1" id="KW-1133">Transmembrane helix</keyword>
<keyword evidence="1" id="KW-0812">Transmembrane</keyword>
<evidence type="ECO:0000313" key="3">
    <source>
        <dbReference type="Proteomes" id="UP000184396"/>
    </source>
</evidence>
<keyword evidence="1" id="KW-0472">Membrane</keyword>
<dbReference type="AlphaFoldDB" id="A0A1M5ZZ13"/>
<sequence length="169" mass="19466">MKNKDLHNIKSTGFKAPDDYFSSFDEKVFSKLDSESTLNTIKKTGFKVPEDYFESIQAETLLKHAERKETKVIPLFSKRNLIYISGVAAAILLLFNLSIFEKNPSFDNLETNVVENYLIEEYFSTNDDIAALFTEDEIEQHVSIDHDFSESNIEEYLLNNADIESLLFD</sequence>
<organism evidence="2 3">
    <name type="scientific">Algibacter luteus</name>
    <dbReference type="NCBI Taxonomy" id="1178825"/>
    <lineage>
        <taxon>Bacteria</taxon>
        <taxon>Pseudomonadati</taxon>
        <taxon>Bacteroidota</taxon>
        <taxon>Flavobacteriia</taxon>
        <taxon>Flavobacteriales</taxon>
        <taxon>Flavobacteriaceae</taxon>
        <taxon>Algibacter</taxon>
    </lineage>
</organism>
<dbReference type="OrthoDB" id="981524at2"/>
<feature type="transmembrane region" description="Helical" evidence="1">
    <location>
        <begin position="81"/>
        <end position="100"/>
    </location>
</feature>
<reference evidence="2 3" key="1">
    <citation type="submission" date="2016-11" db="EMBL/GenBank/DDBJ databases">
        <authorList>
            <person name="Jaros S."/>
            <person name="Januszkiewicz K."/>
            <person name="Wedrychowicz H."/>
        </authorList>
    </citation>
    <scope>NUCLEOTIDE SEQUENCE [LARGE SCALE GENOMIC DNA]</scope>
    <source>
        <strain evidence="2 3">CGMCC 1.12213</strain>
    </source>
</reference>
<evidence type="ECO:0000313" key="2">
    <source>
        <dbReference type="EMBL" id="SHI29279.1"/>
    </source>
</evidence>
<evidence type="ECO:0000256" key="1">
    <source>
        <dbReference type="SAM" id="Phobius"/>
    </source>
</evidence>
<dbReference type="Proteomes" id="UP000184396">
    <property type="component" value="Unassembled WGS sequence"/>
</dbReference>
<proteinExistence type="predicted"/>
<dbReference type="STRING" id="1178825.SAMN05216261_0060"/>
<dbReference type="RefSeq" id="WP_019387101.1">
    <property type="nucleotide sequence ID" value="NZ_ALIH01000004.1"/>
</dbReference>
<dbReference type="eggNOG" id="ENOG50331WR">
    <property type="taxonomic scope" value="Bacteria"/>
</dbReference>
<keyword evidence="3" id="KW-1185">Reference proteome</keyword>
<dbReference type="EMBL" id="FQYK01000001">
    <property type="protein sequence ID" value="SHI29279.1"/>
    <property type="molecule type" value="Genomic_DNA"/>
</dbReference>
<name>A0A1M5ZZ13_9FLAO</name>
<gene>
    <name evidence="2" type="ORF">SAMN05216261_0060</name>
</gene>